<organism evidence="1 2">
    <name type="scientific">Dreissena polymorpha</name>
    <name type="common">Zebra mussel</name>
    <name type="synonym">Mytilus polymorpha</name>
    <dbReference type="NCBI Taxonomy" id="45954"/>
    <lineage>
        <taxon>Eukaryota</taxon>
        <taxon>Metazoa</taxon>
        <taxon>Spiralia</taxon>
        <taxon>Lophotrochozoa</taxon>
        <taxon>Mollusca</taxon>
        <taxon>Bivalvia</taxon>
        <taxon>Autobranchia</taxon>
        <taxon>Heteroconchia</taxon>
        <taxon>Euheterodonta</taxon>
        <taxon>Imparidentia</taxon>
        <taxon>Neoheterodontei</taxon>
        <taxon>Myida</taxon>
        <taxon>Dreissenoidea</taxon>
        <taxon>Dreissenidae</taxon>
        <taxon>Dreissena</taxon>
    </lineage>
</organism>
<reference evidence="1" key="1">
    <citation type="journal article" date="2019" name="bioRxiv">
        <title>The Genome of the Zebra Mussel, Dreissena polymorpha: A Resource for Invasive Species Research.</title>
        <authorList>
            <person name="McCartney M.A."/>
            <person name="Auch B."/>
            <person name="Kono T."/>
            <person name="Mallez S."/>
            <person name="Zhang Y."/>
            <person name="Obille A."/>
            <person name="Becker A."/>
            <person name="Abrahante J.E."/>
            <person name="Garbe J."/>
            <person name="Badalamenti J.P."/>
            <person name="Herman A."/>
            <person name="Mangelson H."/>
            <person name="Liachko I."/>
            <person name="Sullivan S."/>
            <person name="Sone E.D."/>
            <person name="Koren S."/>
            <person name="Silverstein K.A.T."/>
            <person name="Beckman K.B."/>
            <person name="Gohl D.M."/>
        </authorList>
    </citation>
    <scope>NUCLEOTIDE SEQUENCE</scope>
    <source>
        <strain evidence="1">Duluth1</strain>
        <tissue evidence="1">Whole animal</tissue>
    </source>
</reference>
<dbReference type="Proteomes" id="UP000828390">
    <property type="component" value="Unassembled WGS sequence"/>
</dbReference>
<protein>
    <submittedName>
        <fullName evidence="1">Uncharacterized protein</fullName>
    </submittedName>
</protein>
<comment type="caution">
    <text evidence="1">The sequence shown here is derived from an EMBL/GenBank/DDBJ whole genome shotgun (WGS) entry which is preliminary data.</text>
</comment>
<gene>
    <name evidence="1" type="ORF">DPMN_133142</name>
</gene>
<dbReference type="EMBL" id="JAIWYP010000006">
    <property type="protein sequence ID" value="KAH3804850.1"/>
    <property type="molecule type" value="Genomic_DNA"/>
</dbReference>
<evidence type="ECO:0000313" key="2">
    <source>
        <dbReference type="Proteomes" id="UP000828390"/>
    </source>
</evidence>
<name>A0A9D4FTP9_DREPO</name>
<evidence type="ECO:0000313" key="1">
    <source>
        <dbReference type="EMBL" id="KAH3804850.1"/>
    </source>
</evidence>
<reference evidence="1" key="2">
    <citation type="submission" date="2020-11" db="EMBL/GenBank/DDBJ databases">
        <authorList>
            <person name="McCartney M.A."/>
            <person name="Auch B."/>
            <person name="Kono T."/>
            <person name="Mallez S."/>
            <person name="Becker A."/>
            <person name="Gohl D.M."/>
            <person name="Silverstein K.A.T."/>
            <person name="Koren S."/>
            <person name="Bechman K.B."/>
            <person name="Herman A."/>
            <person name="Abrahante J.E."/>
            <person name="Garbe J."/>
        </authorList>
    </citation>
    <scope>NUCLEOTIDE SEQUENCE</scope>
    <source>
        <strain evidence="1">Duluth1</strain>
        <tissue evidence="1">Whole animal</tissue>
    </source>
</reference>
<dbReference type="AlphaFoldDB" id="A0A9D4FTP9"/>
<keyword evidence="2" id="KW-1185">Reference proteome</keyword>
<sequence length="57" mass="6269">MFLPHSVTRQECSSPTGFTSVSFCLSLSPESFVELWGIAQSKDDDFVTNKNEAALVN</sequence>
<accession>A0A9D4FTP9</accession>
<proteinExistence type="predicted"/>